<evidence type="ECO:0000313" key="1">
    <source>
        <dbReference type="EMBL" id="PSL19333.1"/>
    </source>
</evidence>
<dbReference type="OrthoDB" id="288532at2"/>
<dbReference type="AlphaFoldDB" id="A0A2P8FCA2"/>
<proteinExistence type="predicted"/>
<keyword evidence="2" id="KW-1185">Reference proteome</keyword>
<reference evidence="1 2" key="1">
    <citation type="submission" date="2018-03" db="EMBL/GenBank/DDBJ databases">
        <title>Genomic Encyclopedia of Archaeal and Bacterial Type Strains, Phase II (KMG-II): from individual species to whole genera.</title>
        <authorList>
            <person name="Goeker M."/>
        </authorList>
    </citation>
    <scope>NUCLEOTIDE SEQUENCE [LARGE SCALE GENOMIC DNA]</scope>
    <source>
        <strain evidence="1 2">DSM 100673</strain>
    </source>
</reference>
<keyword evidence="1" id="KW-0808">Transferase</keyword>
<dbReference type="EMBL" id="PYGJ01000006">
    <property type="protein sequence ID" value="PSL19333.1"/>
    <property type="molecule type" value="Genomic_DNA"/>
</dbReference>
<dbReference type="GO" id="GO:0008146">
    <property type="term" value="F:sulfotransferase activity"/>
    <property type="evidence" value="ECO:0007669"/>
    <property type="project" value="InterPro"/>
</dbReference>
<accession>A0A2P8FCA2</accession>
<dbReference type="Gene3D" id="3.40.50.300">
    <property type="entry name" value="P-loop containing nucleotide triphosphate hydrolases"/>
    <property type="match status" value="1"/>
</dbReference>
<dbReference type="Pfam" id="PF03567">
    <property type="entry name" value="Sulfotransfer_2"/>
    <property type="match status" value="1"/>
</dbReference>
<dbReference type="GO" id="GO:0016020">
    <property type="term" value="C:membrane"/>
    <property type="evidence" value="ECO:0007669"/>
    <property type="project" value="InterPro"/>
</dbReference>
<protein>
    <submittedName>
        <fullName evidence="1">Sulfotransferase family protein</fullName>
    </submittedName>
</protein>
<gene>
    <name evidence="1" type="ORF">CLV88_10645</name>
</gene>
<name>A0A2P8FCA2_9RHOB</name>
<comment type="caution">
    <text evidence="1">The sequence shown here is derived from an EMBL/GenBank/DDBJ whole genome shotgun (WGS) entry which is preliminary data.</text>
</comment>
<evidence type="ECO:0000313" key="2">
    <source>
        <dbReference type="Proteomes" id="UP000240418"/>
    </source>
</evidence>
<sequence>MIISEEYGFIFVHIPKTAGLSVTDAFGKYGRPKNRSVLRSLSRRLPFREKPAQAHFREHETASKMIAKLGRPVFDSFCSFSVVRNPFLHAVSHYEYMKQFRIASTAKKVGQMSFVEYLENRTKQPFWNQTIFSRLPDQTYFLTDDTGAVAVDHLIKFESLNSELEQLSQSLKLPEFKLQHVNKTKSQKKSLDSYYDEQAYNLVRQIYRRDFDLIGYSENLPESL</sequence>
<dbReference type="InterPro" id="IPR027417">
    <property type="entry name" value="P-loop_NTPase"/>
</dbReference>
<organism evidence="1 2">
    <name type="scientific">Shimia abyssi</name>
    <dbReference type="NCBI Taxonomy" id="1662395"/>
    <lineage>
        <taxon>Bacteria</taxon>
        <taxon>Pseudomonadati</taxon>
        <taxon>Pseudomonadota</taxon>
        <taxon>Alphaproteobacteria</taxon>
        <taxon>Rhodobacterales</taxon>
        <taxon>Roseobacteraceae</taxon>
    </lineage>
</organism>
<dbReference type="InterPro" id="IPR005331">
    <property type="entry name" value="Sulfotransferase"/>
</dbReference>
<dbReference type="Proteomes" id="UP000240418">
    <property type="component" value="Unassembled WGS sequence"/>
</dbReference>
<dbReference type="RefSeq" id="WP_106608534.1">
    <property type="nucleotide sequence ID" value="NZ_PYGJ01000006.1"/>
</dbReference>